<dbReference type="SUPFAM" id="SSF56601">
    <property type="entry name" value="beta-lactamase/transpeptidase-like"/>
    <property type="match status" value="1"/>
</dbReference>
<accession>A0A9X2JLZ5</accession>
<dbReference type="AlphaFoldDB" id="A0A9X2JLZ5"/>
<dbReference type="GO" id="GO:0016020">
    <property type="term" value="C:membrane"/>
    <property type="evidence" value="ECO:0007669"/>
    <property type="project" value="UniProtKB-SubCell"/>
</dbReference>
<evidence type="ECO:0000313" key="6">
    <source>
        <dbReference type="Proteomes" id="UP001139006"/>
    </source>
</evidence>
<sequence length="378" mass="42309">MKKIFYLLVLGIIVILIILFTVSKINKQETHLNSSTAVIKKSSAKKASTKHHHQKKDTTLSTIDLNENLDNILLKANFNGTALIVKNNKILLRKGYGYANFSTKKLNTPNTLYLIASTQKAFIATSILQLDQQHKLSIDDPISKFLPHFPNGNQIKLRNFLTHTSSIVGRSEDSQTKTLDQMIFEIEGHGTQGPIGKWKYEDSNYTVLVKVLEKVTGESFRVYLNQHLFHPTNITQVGYVTSDFNNLADASSGYVEENNQLKANPLPNVSQLYGVGDMFMDINSMYKFDKALVANKFLDTAHLNEMFTPGSSSHYAMGFYNDPGLIINRGYLSGWVISNGFTHDGKDFILLFSNVKNKNVSLGKLNDQILGALSQIHG</sequence>
<keyword evidence="6" id="KW-1185">Reference proteome</keyword>
<comment type="subcellular location">
    <subcellularLocation>
        <location evidence="1">Membrane</location>
    </subcellularLocation>
</comment>
<dbReference type="EMBL" id="JAIULA010000006">
    <property type="protein sequence ID" value="MCP0886606.1"/>
    <property type="molecule type" value="Genomic_DNA"/>
</dbReference>
<evidence type="ECO:0000256" key="3">
    <source>
        <dbReference type="SAM" id="Phobius"/>
    </source>
</evidence>
<keyword evidence="3" id="KW-1133">Transmembrane helix</keyword>
<evidence type="ECO:0000313" key="5">
    <source>
        <dbReference type="EMBL" id="MCP0886606.1"/>
    </source>
</evidence>
<dbReference type="InterPro" id="IPR012338">
    <property type="entry name" value="Beta-lactam/transpept-like"/>
</dbReference>
<evidence type="ECO:0000259" key="4">
    <source>
        <dbReference type="Pfam" id="PF00144"/>
    </source>
</evidence>
<dbReference type="InterPro" id="IPR001466">
    <property type="entry name" value="Beta-lactam-related"/>
</dbReference>
<feature type="domain" description="Beta-lactamase-related" evidence="4">
    <location>
        <begin position="82"/>
        <end position="325"/>
    </location>
</feature>
<dbReference type="RefSeq" id="WP_253359849.1">
    <property type="nucleotide sequence ID" value="NZ_JAIULA010000006.1"/>
</dbReference>
<organism evidence="5 6">
    <name type="scientific">Ligilactobacillus ubinensis</name>
    <dbReference type="NCBI Taxonomy" id="2876789"/>
    <lineage>
        <taxon>Bacteria</taxon>
        <taxon>Bacillati</taxon>
        <taxon>Bacillota</taxon>
        <taxon>Bacilli</taxon>
        <taxon>Lactobacillales</taxon>
        <taxon>Lactobacillaceae</taxon>
        <taxon>Ligilactobacillus</taxon>
    </lineage>
</organism>
<evidence type="ECO:0000256" key="1">
    <source>
        <dbReference type="ARBA" id="ARBA00004370"/>
    </source>
</evidence>
<proteinExistence type="predicted"/>
<dbReference type="PANTHER" id="PTHR46825">
    <property type="entry name" value="D-ALANYL-D-ALANINE-CARBOXYPEPTIDASE/ENDOPEPTIDASE AMPH"/>
    <property type="match status" value="1"/>
</dbReference>
<dbReference type="Proteomes" id="UP001139006">
    <property type="component" value="Unassembled WGS sequence"/>
</dbReference>
<comment type="caution">
    <text evidence="5">The sequence shown here is derived from an EMBL/GenBank/DDBJ whole genome shotgun (WGS) entry which is preliminary data.</text>
</comment>
<evidence type="ECO:0000256" key="2">
    <source>
        <dbReference type="ARBA" id="ARBA00023136"/>
    </source>
</evidence>
<gene>
    <name evidence="5" type="ORF">LB941_04550</name>
</gene>
<dbReference type="Pfam" id="PF00144">
    <property type="entry name" value="Beta-lactamase"/>
    <property type="match status" value="1"/>
</dbReference>
<feature type="transmembrane region" description="Helical" evidence="3">
    <location>
        <begin position="5"/>
        <end position="23"/>
    </location>
</feature>
<keyword evidence="3" id="KW-0812">Transmembrane</keyword>
<name>A0A9X2JLZ5_9LACO</name>
<keyword evidence="2 3" id="KW-0472">Membrane</keyword>
<dbReference type="InterPro" id="IPR050491">
    <property type="entry name" value="AmpC-like"/>
</dbReference>
<protein>
    <submittedName>
        <fullName evidence="5">Beta-lactamase family protein</fullName>
    </submittedName>
</protein>
<dbReference type="PANTHER" id="PTHR46825:SF11">
    <property type="entry name" value="PENICILLIN-BINDING PROTEIN 4"/>
    <property type="match status" value="1"/>
</dbReference>
<reference evidence="5 6" key="1">
    <citation type="journal article" date="2023" name="Int. J. Syst. Evol. Microbiol.">
        <title>Ligilactobacillus ubinensis sp. nov., a novel species isolated from the wild ferment of a durian fruit (Durio zibethinus).</title>
        <authorList>
            <person name="Heng Y.C."/>
            <person name="Menon N."/>
            <person name="Chen B."/>
            <person name="Loo B.Z.L."/>
            <person name="Wong G.W.J."/>
            <person name="Lim A.C.H."/>
            <person name="Silvaraju S."/>
            <person name="Kittelmann S."/>
        </authorList>
    </citation>
    <scope>NUCLEOTIDE SEQUENCE [LARGE SCALE GENOMIC DNA]</scope>
    <source>
        <strain evidence="5 6">WILCCON 0076</strain>
    </source>
</reference>
<dbReference type="Gene3D" id="3.40.710.10">
    <property type="entry name" value="DD-peptidase/beta-lactamase superfamily"/>
    <property type="match status" value="1"/>
</dbReference>